<dbReference type="GO" id="GO:0005829">
    <property type="term" value="C:cytosol"/>
    <property type="evidence" value="ECO:0007669"/>
    <property type="project" value="TreeGrafter"/>
</dbReference>
<dbReference type="Pfam" id="PF03883">
    <property type="entry name" value="H2O2_YaaD"/>
    <property type="match status" value="1"/>
</dbReference>
<sequence>MLILLSPAKKLVVPEPKSQISPTAPALLEQAQILAQTTVQLSRAQIRQMMQLSQNLTELTYQRFQALDLADTNLGSPAALTFAGDVYTGLQAASLSADDLAYAQQHLRILSGLYGVLRPLDVMQPYRLEMGRKLKTAQGEDLYDFWDSRIADELNLVLAGHSNKVLINLASNEYFKSVDKTALGHAVISPVFKEEKDGQQRILSFFAKQARGLMARWILKNKVDTPAGLQAFSVAGYRYSGADSTDDKPLFVRPQPAKKAA</sequence>
<dbReference type="AlphaFoldDB" id="A0A3B0RIA6"/>
<evidence type="ECO:0000313" key="2">
    <source>
        <dbReference type="EMBL" id="VAV88576.1"/>
    </source>
</evidence>
<reference evidence="2" key="1">
    <citation type="submission" date="2018-06" db="EMBL/GenBank/DDBJ databases">
        <authorList>
            <person name="Zhirakovskaya E."/>
        </authorList>
    </citation>
    <scope>NUCLEOTIDE SEQUENCE</scope>
</reference>
<dbReference type="PANTHER" id="PTHR30283">
    <property type="entry name" value="PEROXIDE STRESS RESPONSE PROTEIN YAAA"/>
    <property type="match status" value="1"/>
</dbReference>
<feature type="region of interest" description="Disordered" evidence="1">
    <location>
        <begin position="242"/>
        <end position="261"/>
    </location>
</feature>
<dbReference type="GO" id="GO:0033194">
    <property type="term" value="P:response to hydroperoxide"/>
    <property type="evidence" value="ECO:0007669"/>
    <property type="project" value="TreeGrafter"/>
</dbReference>
<organism evidence="2">
    <name type="scientific">hydrothermal vent metagenome</name>
    <dbReference type="NCBI Taxonomy" id="652676"/>
    <lineage>
        <taxon>unclassified sequences</taxon>
        <taxon>metagenomes</taxon>
        <taxon>ecological metagenomes</taxon>
    </lineage>
</organism>
<accession>A0A3B0RIA6</accession>
<proteinExistence type="inferred from homology"/>
<name>A0A3B0RIA6_9ZZZZ</name>
<dbReference type="PANTHER" id="PTHR30283:SF4">
    <property type="entry name" value="PEROXIDE STRESS RESISTANCE PROTEIN YAAA"/>
    <property type="match status" value="1"/>
</dbReference>
<dbReference type="HAMAP" id="MF_00652">
    <property type="entry name" value="UPF0246"/>
    <property type="match status" value="1"/>
</dbReference>
<dbReference type="NCBIfam" id="NF002542">
    <property type="entry name" value="PRK02101.1-3"/>
    <property type="match status" value="1"/>
</dbReference>
<dbReference type="InterPro" id="IPR005583">
    <property type="entry name" value="YaaA"/>
</dbReference>
<dbReference type="EMBL" id="UOEE01000070">
    <property type="protein sequence ID" value="VAV88576.1"/>
    <property type="molecule type" value="Genomic_DNA"/>
</dbReference>
<protein>
    <submittedName>
        <fullName evidence="2">UPF0246 protein YaaA</fullName>
    </submittedName>
</protein>
<gene>
    <name evidence="2" type="ORF">MNBD_ALPHA06-1042</name>
</gene>
<evidence type="ECO:0000256" key="1">
    <source>
        <dbReference type="SAM" id="MobiDB-lite"/>
    </source>
</evidence>